<dbReference type="InterPro" id="IPR036388">
    <property type="entry name" value="WH-like_DNA-bd_sf"/>
</dbReference>
<sequence length="211" mass="24271">MFEKAVEYKNQLYKELARVGKGIGNDKRLEILELLSQSPKSVEKISQETGSSVANTSRHLQILKDSRLVKTKKDGNHVIYSLRSPKINDLIHLLITVGEEELSEMRSIEERADRGIKTVSLEKAQQYRDSLWLDVRPEDEYEAGHIKSAINIPLTELQSHLTDLPKKKPIIVYCRGRLCANSNLATRFLNQNGYDAFSLNCSYYEWQQEME</sequence>
<dbReference type="InterPro" id="IPR036390">
    <property type="entry name" value="WH_DNA-bd_sf"/>
</dbReference>
<dbReference type="Pfam" id="PF00581">
    <property type="entry name" value="Rhodanese"/>
    <property type="match status" value="1"/>
</dbReference>
<dbReference type="Gene3D" id="1.10.10.10">
    <property type="entry name" value="Winged helix-like DNA-binding domain superfamily/Winged helix DNA-binding domain"/>
    <property type="match status" value="1"/>
</dbReference>
<keyword evidence="2" id="KW-0238">DNA-binding</keyword>
<keyword evidence="3" id="KW-0804">Transcription</keyword>
<evidence type="ECO:0000256" key="1">
    <source>
        <dbReference type="ARBA" id="ARBA00023015"/>
    </source>
</evidence>
<dbReference type="SMART" id="SM00450">
    <property type="entry name" value="RHOD"/>
    <property type="match status" value="1"/>
</dbReference>
<dbReference type="CDD" id="cd00158">
    <property type="entry name" value="RHOD"/>
    <property type="match status" value="1"/>
</dbReference>
<dbReference type="GO" id="GO:0003677">
    <property type="term" value="F:DNA binding"/>
    <property type="evidence" value="ECO:0007669"/>
    <property type="project" value="UniProtKB-KW"/>
</dbReference>
<dbReference type="InterPro" id="IPR001845">
    <property type="entry name" value="HTH_ArsR_DNA-bd_dom"/>
</dbReference>
<evidence type="ECO:0000256" key="2">
    <source>
        <dbReference type="ARBA" id="ARBA00023125"/>
    </source>
</evidence>
<name>A0A2J6NPG2_9LACO</name>
<dbReference type="Gene3D" id="3.40.250.10">
    <property type="entry name" value="Rhodanese-like domain"/>
    <property type="match status" value="1"/>
</dbReference>
<evidence type="ECO:0000313" key="7">
    <source>
        <dbReference type="Proteomes" id="UP000239920"/>
    </source>
</evidence>
<evidence type="ECO:0000313" key="6">
    <source>
        <dbReference type="EMBL" id="PMB83195.1"/>
    </source>
</evidence>
<keyword evidence="1" id="KW-0805">Transcription regulation</keyword>
<dbReference type="PANTHER" id="PTHR43132:SF8">
    <property type="entry name" value="HTH-TYPE TRANSCRIPTIONAL REGULATOR KMTR"/>
    <property type="match status" value="1"/>
</dbReference>
<protein>
    <submittedName>
        <fullName evidence="6">ArsR family transcriptional regulator</fullName>
    </submittedName>
</protein>
<feature type="domain" description="Rhodanese" evidence="4">
    <location>
        <begin position="126"/>
        <end position="211"/>
    </location>
</feature>
<organism evidence="6 7">
    <name type="scientific">Limosilactobacillus pontis</name>
    <dbReference type="NCBI Taxonomy" id="35787"/>
    <lineage>
        <taxon>Bacteria</taxon>
        <taxon>Bacillati</taxon>
        <taxon>Bacillota</taxon>
        <taxon>Bacilli</taxon>
        <taxon>Lactobacillales</taxon>
        <taxon>Lactobacillaceae</taxon>
        <taxon>Limosilactobacillus</taxon>
    </lineage>
</organism>
<dbReference type="Pfam" id="PF01022">
    <property type="entry name" value="HTH_5"/>
    <property type="match status" value="1"/>
</dbReference>
<comment type="caution">
    <text evidence="6">The sequence shown here is derived from an EMBL/GenBank/DDBJ whole genome shotgun (WGS) entry which is preliminary data.</text>
</comment>
<dbReference type="InterPro" id="IPR001763">
    <property type="entry name" value="Rhodanese-like_dom"/>
</dbReference>
<dbReference type="Proteomes" id="UP000239920">
    <property type="component" value="Unassembled WGS sequence"/>
</dbReference>
<dbReference type="InterPro" id="IPR036873">
    <property type="entry name" value="Rhodanese-like_dom_sf"/>
</dbReference>
<evidence type="ECO:0000259" key="5">
    <source>
        <dbReference type="PROSITE" id="PS50987"/>
    </source>
</evidence>
<accession>A0A2J6NPG2</accession>
<feature type="domain" description="HTH arsR-type" evidence="5">
    <location>
        <begin position="8"/>
        <end position="102"/>
    </location>
</feature>
<dbReference type="AlphaFoldDB" id="A0A2J6NPG2"/>
<dbReference type="CDD" id="cd00090">
    <property type="entry name" value="HTH_ARSR"/>
    <property type="match status" value="1"/>
</dbReference>
<dbReference type="NCBIfam" id="NF033788">
    <property type="entry name" value="HTH_metalloreg"/>
    <property type="match status" value="1"/>
</dbReference>
<evidence type="ECO:0000256" key="3">
    <source>
        <dbReference type="ARBA" id="ARBA00023163"/>
    </source>
</evidence>
<dbReference type="InterPro" id="IPR051011">
    <property type="entry name" value="Metal_resp_trans_reg"/>
</dbReference>
<dbReference type="SMART" id="SM00418">
    <property type="entry name" value="HTH_ARSR"/>
    <property type="match status" value="1"/>
</dbReference>
<dbReference type="PROSITE" id="PS50206">
    <property type="entry name" value="RHODANESE_3"/>
    <property type="match status" value="1"/>
</dbReference>
<evidence type="ECO:0000259" key="4">
    <source>
        <dbReference type="PROSITE" id="PS50206"/>
    </source>
</evidence>
<dbReference type="EMBL" id="PNFV01000002">
    <property type="protein sequence ID" value="PMB83195.1"/>
    <property type="molecule type" value="Genomic_DNA"/>
</dbReference>
<dbReference type="PRINTS" id="PR00778">
    <property type="entry name" value="HTHARSR"/>
</dbReference>
<dbReference type="SUPFAM" id="SSF52821">
    <property type="entry name" value="Rhodanese/Cell cycle control phosphatase"/>
    <property type="match status" value="1"/>
</dbReference>
<dbReference type="GO" id="GO:0003700">
    <property type="term" value="F:DNA-binding transcription factor activity"/>
    <property type="evidence" value="ECO:0007669"/>
    <property type="project" value="InterPro"/>
</dbReference>
<proteinExistence type="predicted"/>
<dbReference type="InterPro" id="IPR011991">
    <property type="entry name" value="ArsR-like_HTH"/>
</dbReference>
<reference evidence="6 7" key="1">
    <citation type="submission" date="2017-09" db="EMBL/GenBank/DDBJ databases">
        <title>Bacterial strain isolated from the female urinary microbiota.</title>
        <authorList>
            <person name="Thomas-White K."/>
            <person name="Kumar N."/>
            <person name="Forster S."/>
            <person name="Putonti C."/>
            <person name="Lawley T."/>
            <person name="Wolfe A.J."/>
        </authorList>
    </citation>
    <scope>NUCLEOTIDE SEQUENCE [LARGE SCALE GENOMIC DNA]</scope>
    <source>
        <strain evidence="6 7">UMB0683</strain>
    </source>
</reference>
<dbReference type="SUPFAM" id="SSF46785">
    <property type="entry name" value="Winged helix' DNA-binding domain"/>
    <property type="match status" value="1"/>
</dbReference>
<dbReference type="RefSeq" id="WP_104688292.1">
    <property type="nucleotide sequence ID" value="NZ_PNFV01000002.1"/>
</dbReference>
<gene>
    <name evidence="6" type="ORF">CK797_02815</name>
</gene>
<dbReference type="PROSITE" id="PS50987">
    <property type="entry name" value="HTH_ARSR_2"/>
    <property type="match status" value="1"/>
</dbReference>
<dbReference type="OrthoDB" id="9800872at2"/>
<dbReference type="PANTHER" id="PTHR43132">
    <property type="entry name" value="ARSENICAL RESISTANCE OPERON REPRESSOR ARSR-RELATED"/>
    <property type="match status" value="1"/>
</dbReference>